<dbReference type="EMBL" id="LT629732">
    <property type="protein sequence ID" value="SDS51560.1"/>
    <property type="molecule type" value="Genomic_DNA"/>
</dbReference>
<keyword evidence="4" id="KW-1185">Reference proteome</keyword>
<organism evidence="3 4">
    <name type="scientific">Actinopolymorpha singaporensis</name>
    <dbReference type="NCBI Taxonomy" id="117157"/>
    <lineage>
        <taxon>Bacteria</taxon>
        <taxon>Bacillati</taxon>
        <taxon>Actinomycetota</taxon>
        <taxon>Actinomycetes</taxon>
        <taxon>Propionibacteriales</taxon>
        <taxon>Actinopolymorphaceae</taxon>
        <taxon>Actinopolymorpha</taxon>
    </lineage>
</organism>
<proteinExistence type="predicted"/>
<dbReference type="PANTHER" id="PTHR43003">
    <property type="entry name" value="DNA-3-METHYLADENINE GLYCOSYLASE"/>
    <property type="match status" value="1"/>
</dbReference>
<accession>A0A1H1SU88</accession>
<dbReference type="GO" id="GO:0032993">
    <property type="term" value="C:protein-DNA complex"/>
    <property type="evidence" value="ECO:0007669"/>
    <property type="project" value="TreeGrafter"/>
</dbReference>
<sequence>MSAPTVERTRTVVTEAPVDPVVTLRSLRRGGGDPVHRTAPDGSIWRGTRTPDGVATVVISARPADGAIEGRAWGPGADWILDHLPGLVGAEDDPAGFEPGLALLERLHRRFAGWRVCRTGLVMESLTPAILEQKVTSTEAWRSWRELVWRFGERAPGPAPFPLWVQPDARTLAGLPSWEWHRAGVGPQRAQTLVRCARLATALERTVGLDFAEVERRLRSVPGVGVWTAAEVMQRAHGNADAVSVGDFHVAKSVGWALAAEPYDDETMLAVLERWRGHRYRVTRLIELAGITAPRRGPRFAPRDYRAF</sequence>
<dbReference type="GO" id="GO:0006307">
    <property type="term" value="P:DNA alkylation repair"/>
    <property type="evidence" value="ECO:0007669"/>
    <property type="project" value="TreeGrafter"/>
</dbReference>
<evidence type="ECO:0000256" key="1">
    <source>
        <dbReference type="ARBA" id="ARBA00022763"/>
    </source>
</evidence>
<dbReference type="SUPFAM" id="SSF48150">
    <property type="entry name" value="DNA-glycosylase"/>
    <property type="match status" value="1"/>
</dbReference>
<reference evidence="3 4" key="1">
    <citation type="submission" date="2016-10" db="EMBL/GenBank/DDBJ databases">
        <authorList>
            <person name="de Groot N.N."/>
        </authorList>
    </citation>
    <scope>NUCLEOTIDE SEQUENCE [LARGE SCALE GENOMIC DNA]</scope>
    <source>
        <strain evidence="3 4">DSM 22024</strain>
    </source>
</reference>
<evidence type="ECO:0000313" key="4">
    <source>
        <dbReference type="Proteomes" id="UP000198983"/>
    </source>
</evidence>
<name>A0A1H1SU88_9ACTN</name>
<dbReference type="GO" id="GO:0043916">
    <property type="term" value="F:DNA-7-methylguanine glycosylase activity"/>
    <property type="evidence" value="ECO:0007669"/>
    <property type="project" value="TreeGrafter"/>
</dbReference>
<dbReference type="GO" id="GO:0005737">
    <property type="term" value="C:cytoplasm"/>
    <property type="evidence" value="ECO:0007669"/>
    <property type="project" value="TreeGrafter"/>
</dbReference>
<dbReference type="AlphaFoldDB" id="A0A1H1SU88"/>
<dbReference type="InterPro" id="IPR011257">
    <property type="entry name" value="DNA_glycosylase"/>
</dbReference>
<gene>
    <name evidence="3" type="ORF">SAMN04489717_2938</name>
</gene>
<dbReference type="Proteomes" id="UP000198983">
    <property type="component" value="Chromosome I"/>
</dbReference>
<dbReference type="InterPro" id="IPR051912">
    <property type="entry name" value="Alkylbase_DNA_Glycosylase/TA"/>
</dbReference>
<keyword evidence="1" id="KW-0227">DNA damage</keyword>
<dbReference type="Gene3D" id="1.10.340.30">
    <property type="entry name" value="Hypothetical protein, domain 2"/>
    <property type="match status" value="1"/>
</dbReference>
<dbReference type="RefSeq" id="WP_092654127.1">
    <property type="nucleotide sequence ID" value="NZ_LT629732.1"/>
</dbReference>
<keyword evidence="2" id="KW-0234">DNA repair</keyword>
<dbReference type="GO" id="GO:0006285">
    <property type="term" value="P:base-excision repair, AP site formation"/>
    <property type="evidence" value="ECO:0007669"/>
    <property type="project" value="TreeGrafter"/>
</dbReference>
<dbReference type="PANTHER" id="PTHR43003:SF6">
    <property type="entry name" value="DNA GLYCOSYLASE"/>
    <property type="match status" value="1"/>
</dbReference>
<dbReference type="GO" id="GO:0008725">
    <property type="term" value="F:DNA-3-methyladenine glycosylase activity"/>
    <property type="evidence" value="ECO:0007669"/>
    <property type="project" value="TreeGrafter"/>
</dbReference>
<protein>
    <submittedName>
        <fullName evidence="3">3-methyladenine DNA glycosylase/8-oxoguanine DNA glycosylase</fullName>
    </submittedName>
</protein>
<evidence type="ECO:0000313" key="3">
    <source>
        <dbReference type="EMBL" id="SDS51560.1"/>
    </source>
</evidence>
<dbReference type="OrthoDB" id="5501430at2"/>
<dbReference type="STRING" id="117157.SAMN04489717_2938"/>
<evidence type="ECO:0000256" key="2">
    <source>
        <dbReference type="ARBA" id="ARBA00023204"/>
    </source>
</evidence>
<dbReference type="GO" id="GO:0032131">
    <property type="term" value="F:alkylated DNA binding"/>
    <property type="evidence" value="ECO:0007669"/>
    <property type="project" value="TreeGrafter"/>
</dbReference>